<evidence type="ECO:0000313" key="2">
    <source>
        <dbReference type="EMBL" id="MDJ1505258.1"/>
    </source>
</evidence>
<keyword evidence="1" id="KW-0812">Transmembrane</keyword>
<reference evidence="2" key="1">
    <citation type="submission" date="2023-05" db="EMBL/GenBank/DDBJ databases">
        <authorList>
            <person name="Zhang X."/>
        </authorList>
    </citation>
    <scope>NUCLEOTIDE SEQUENCE</scope>
    <source>
        <strain evidence="2">BD1B2-1</strain>
    </source>
</reference>
<dbReference type="RefSeq" id="WP_314517161.1">
    <property type="nucleotide sequence ID" value="NZ_JASJOU010000015.1"/>
</dbReference>
<comment type="caution">
    <text evidence="2">The sequence shown here is derived from an EMBL/GenBank/DDBJ whole genome shotgun (WGS) entry which is preliminary data.</text>
</comment>
<evidence type="ECO:0000256" key="1">
    <source>
        <dbReference type="SAM" id="Phobius"/>
    </source>
</evidence>
<dbReference type="Proteomes" id="UP001232063">
    <property type="component" value="Unassembled WGS sequence"/>
</dbReference>
<organism evidence="2 3">
    <name type="scientific">Xanthocytophaga agilis</name>
    <dbReference type="NCBI Taxonomy" id="3048010"/>
    <lineage>
        <taxon>Bacteria</taxon>
        <taxon>Pseudomonadati</taxon>
        <taxon>Bacteroidota</taxon>
        <taxon>Cytophagia</taxon>
        <taxon>Cytophagales</taxon>
        <taxon>Rhodocytophagaceae</taxon>
        <taxon>Xanthocytophaga</taxon>
    </lineage>
</organism>
<keyword evidence="3" id="KW-1185">Reference proteome</keyword>
<proteinExistence type="predicted"/>
<gene>
    <name evidence="2" type="ORF">QNI22_31675</name>
</gene>
<feature type="transmembrane region" description="Helical" evidence="1">
    <location>
        <begin position="113"/>
        <end position="133"/>
    </location>
</feature>
<accession>A0AAE3UGR8</accession>
<keyword evidence="1" id="KW-0472">Membrane</keyword>
<name>A0AAE3UGR8_9BACT</name>
<dbReference type="AlphaFoldDB" id="A0AAE3UGR8"/>
<sequence>MQNIHIPDSSPITHTSVTEAPILSDQQKRDFCALLLSIYGIQIDPCNELLPVYYLAYSSSALAKDSIGKSIQSLSESVSRFDSQLSHQVKKIQTNSYVFSCAKDAFWFGFGKWGIPASLFIILTFVASAYVYIQNRNHKQAATIAMLLNRYGNIAVFDTLSGTAQIKQEPSPKGSVEYIELIPVKDFSSVKVGKNAVVDLKAKTIKIPLRFYPGVDTP</sequence>
<protein>
    <submittedName>
        <fullName evidence="2">Uncharacterized protein</fullName>
    </submittedName>
</protein>
<dbReference type="EMBL" id="JASJOU010000015">
    <property type="protein sequence ID" value="MDJ1505258.1"/>
    <property type="molecule type" value="Genomic_DNA"/>
</dbReference>
<evidence type="ECO:0000313" key="3">
    <source>
        <dbReference type="Proteomes" id="UP001232063"/>
    </source>
</evidence>
<keyword evidence="1" id="KW-1133">Transmembrane helix</keyword>